<protein>
    <submittedName>
        <fullName evidence="9">S8 family serine peptidase</fullName>
    </submittedName>
</protein>
<evidence type="ECO:0000259" key="7">
    <source>
        <dbReference type="Pfam" id="PF00082"/>
    </source>
</evidence>
<evidence type="ECO:0000256" key="3">
    <source>
        <dbReference type="ARBA" id="ARBA00022801"/>
    </source>
</evidence>
<accession>A0ABY3W9V2</accession>
<dbReference type="Pfam" id="PF05922">
    <property type="entry name" value="Inhibitor_I9"/>
    <property type="match status" value="1"/>
</dbReference>
<keyword evidence="2 5" id="KW-0645">Protease</keyword>
<sequence length="434" mass="44274">MILAAATIVAGSGPAAAEDESDYTVVLKESVTNVDSTAAAQGKEYGFKLSSTYEHALKGYSGTMTDSEAAQLGADPAVDFIAPERAFTLAEDEADDTEPPAVTGFLPTWWLRVGGTPQEAAANGQEITVNTAVIDTGIDSTHPDLNVVGGVDCSSGTAVEVTPVDLNGHGTMVAGVIAAKNNTFGVIGTAYGAPLWSVRVMTDGGTISEAALLCAADWVVSTRTDADPQNDIQVANISIGGPGQDQGNCGNGVDPLHKMICQGSQEGVTWTVAAGNAASDFSATIPATYDEVLTATAMADYDGRPGGKATPICSGGSVPSPDDQLANFSNFATQSADVAHTVAAPGVCITSTFPGGLYNTAHGTSFSSPAVAGSVARCIYSGVCQGDGQSVMNAFLATVEGYNQENQQYGFIGDPLRPASGQYFGYLTTTALCD</sequence>
<feature type="active site" description="Charge relay system" evidence="5">
    <location>
        <position position="169"/>
    </location>
</feature>
<evidence type="ECO:0000256" key="2">
    <source>
        <dbReference type="ARBA" id="ARBA00022670"/>
    </source>
</evidence>
<dbReference type="EMBL" id="CP093326">
    <property type="protein sequence ID" value="UNK47128.1"/>
    <property type="molecule type" value="Genomic_DNA"/>
</dbReference>
<dbReference type="InterPro" id="IPR010259">
    <property type="entry name" value="S8pro/Inhibitor_I9"/>
</dbReference>
<name>A0ABY3W9V2_9MICC</name>
<organism evidence="9 10">
    <name type="scientific">Arthrobacter sulfonylureivorans</name>
    <dbReference type="NCBI Taxonomy" id="2486855"/>
    <lineage>
        <taxon>Bacteria</taxon>
        <taxon>Bacillati</taxon>
        <taxon>Actinomycetota</taxon>
        <taxon>Actinomycetes</taxon>
        <taxon>Micrococcales</taxon>
        <taxon>Micrococcaceae</taxon>
        <taxon>Arthrobacter</taxon>
    </lineage>
</organism>
<evidence type="ECO:0000256" key="1">
    <source>
        <dbReference type="ARBA" id="ARBA00011073"/>
    </source>
</evidence>
<gene>
    <name evidence="9" type="ORF">MNQ99_07240</name>
</gene>
<feature type="active site" description="Charge relay system" evidence="5">
    <location>
        <position position="135"/>
    </location>
</feature>
<evidence type="ECO:0000313" key="9">
    <source>
        <dbReference type="EMBL" id="UNK47128.1"/>
    </source>
</evidence>
<dbReference type="Gene3D" id="3.30.70.80">
    <property type="entry name" value="Peptidase S8 propeptide/proteinase inhibitor I9"/>
    <property type="match status" value="1"/>
</dbReference>
<dbReference type="Proteomes" id="UP000829069">
    <property type="component" value="Chromosome"/>
</dbReference>
<dbReference type="PROSITE" id="PS51892">
    <property type="entry name" value="SUBTILASE"/>
    <property type="match status" value="1"/>
</dbReference>
<dbReference type="Pfam" id="PF00082">
    <property type="entry name" value="Peptidase_S8"/>
    <property type="match status" value="1"/>
</dbReference>
<keyword evidence="3 5" id="KW-0378">Hydrolase</keyword>
<dbReference type="PANTHER" id="PTHR43806">
    <property type="entry name" value="PEPTIDASE S8"/>
    <property type="match status" value="1"/>
</dbReference>
<dbReference type="InterPro" id="IPR000209">
    <property type="entry name" value="Peptidase_S8/S53_dom"/>
</dbReference>
<feature type="domain" description="Inhibitor I9" evidence="8">
    <location>
        <begin position="28"/>
        <end position="89"/>
    </location>
</feature>
<keyword evidence="10" id="KW-1185">Reference proteome</keyword>
<evidence type="ECO:0000313" key="10">
    <source>
        <dbReference type="Proteomes" id="UP000829069"/>
    </source>
</evidence>
<dbReference type="Gene3D" id="3.40.50.200">
    <property type="entry name" value="Peptidase S8/S53 domain"/>
    <property type="match status" value="1"/>
</dbReference>
<dbReference type="PROSITE" id="PS00138">
    <property type="entry name" value="SUBTILASE_SER"/>
    <property type="match status" value="1"/>
</dbReference>
<dbReference type="InterPro" id="IPR022398">
    <property type="entry name" value="Peptidase_S8_His-AS"/>
</dbReference>
<dbReference type="InterPro" id="IPR023827">
    <property type="entry name" value="Peptidase_S8_Asp-AS"/>
</dbReference>
<keyword evidence="4 5" id="KW-0720">Serine protease</keyword>
<dbReference type="InterPro" id="IPR037045">
    <property type="entry name" value="S8pro/Inhibitor_I9_sf"/>
</dbReference>
<dbReference type="PROSITE" id="PS00137">
    <property type="entry name" value="SUBTILASE_HIS"/>
    <property type="match status" value="1"/>
</dbReference>
<evidence type="ECO:0000256" key="5">
    <source>
        <dbReference type="PROSITE-ProRule" id="PRU01240"/>
    </source>
</evidence>
<dbReference type="InterPro" id="IPR015500">
    <property type="entry name" value="Peptidase_S8_subtilisin-rel"/>
</dbReference>
<dbReference type="PANTHER" id="PTHR43806:SF11">
    <property type="entry name" value="CEREVISIN-RELATED"/>
    <property type="match status" value="1"/>
</dbReference>
<evidence type="ECO:0000256" key="6">
    <source>
        <dbReference type="RuleBase" id="RU003355"/>
    </source>
</evidence>
<dbReference type="InterPro" id="IPR023828">
    <property type="entry name" value="Peptidase_S8_Ser-AS"/>
</dbReference>
<evidence type="ECO:0000256" key="4">
    <source>
        <dbReference type="ARBA" id="ARBA00022825"/>
    </source>
</evidence>
<feature type="domain" description="Peptidase S8/S53" evidence="7">
    <location>
        <begin position="132"/>
        <end position="378"/>
    </location>
</feature>
<proteinExistence type="inferred from homology"/>
<dbReference type="RefSeq" id="WP_241914957.1">
    <property type="nucleotide sequence ID" value="NZ_CP093326.1"/>
</dbReference>
<evidence type="ECO:0000259" key="8">
    <source>
        <dbReference type="Pfam" id="PF05922"/>
    </source>
</evidence>
<comment type="similarity">
    <text evidence="1 5 6">Belongs to the peptidase S8 family.</text>
</comment>
<dbReference type="InterPro" id="IPR036852">
    <property type="entry name" value="Peptidase_S8/S53_dom_sf"/>
</dbReference>
<dbReference type="PROSITE" id="PS00136">
    <property type="entry name" value="SUBTILASE_ASP"/>
    <property type="match status" value="1"/>
</dbReference>
<dbReference type="PRINTS" id="PR00723">
    <property type="entry name" value="SUBTILISIN"/>
</dbReference>
<dbReference type="SUPFAM" id="SSF54897">
    <property type="entry name" value="Protease propeptides/inhibitors"/>
    <property type="match status" value="1"/>
</dbReference>
<reference evidence="9 10" key="1">
    <citation type="submission" date="2022-03" db="EMBL/GenBank/DDBJ databases">
        <title>Isotopic signatures of nitrous oxide derived from detoxification processes.</title>
        <authorList>
            <person name="Behrendt U."/>
            <person name="Buchen C."/>
            <person name="Well R."/>
            <person name="Ulrich A."/>
            <person name="Rohe L."/>
            <person name="Kolb S."/>
            <person name="Schloter M."/>
            <person name="Horn M.A."/>
            <person name="Augustin J."/>
        </authorList>
    </citation>
    <scope>NUCLEOTIDE SEQUENCE [LARGE SCALE GENOMIC DNA]</scope>
    <source>
        <strain evidence="9 10">S4-C24</strain>
    </source>
</reference>
<feature type="active site" description="Charge relay system" evidence="5">
    <location>
        <position position="365"/>
    </location>
</feature>
<dbReference type="SUPFAM" id="SSF52743">
    <property type="entry name" value="Subtilisin-like"/>
    <property type="match status" value="1"/>
</dbReference>
<dbReference type="InterPro" id="IPR050131">
    <property type="entry name" value="Peptidase_S8_subtilisin-like"/>
</dbReference>